<dbReference type="Pfam" id="PF23657">
    <property type="entry name" value="DUF7151"/>
    <property type="match status" value="2"/>
</dbReference>
<dbReference type="Proteomes" id="UP000315115">
    <property type="component" value="Chromosome 1"/>
</dbReference>
<organism evidence="2 3">
    <name type="scientific">Vibrio rotiferianus</name>
    <dbReference type="NCBI Taxonomy" id="190895"/>
    <lineage>
        <taxon>Bacteria</taxon>
        <taxon>Pseudomonadati</taxon>
        <taxon>Pseudomonadota</taxon>
        <taxon>Gammaproteobacteria</taxon>
        <taxon>Vibrionales</taxon>
        <taxon>Vibrionaceae</taxon>
        <taxon>Vibrio</taxon>
    </lineage>
</organism>
<dbReference type="AlphaFoldDB" id="A0A510I4Y4"/>
<dbReference type="EMBL" id="AP019798">
    <property type="protein sequence ID" value="BBL87496.1"/>
    <property type="molecule type" value="Genomic_DNA"/>
</dbReference>
<evidence type="ECO:0000313" key="2">
    <source>
        <dbReference type="EMBL" id="BBL87496.1"/>
    </source>
</evidence>
<dbReference type="Gene3D" id="3.40.50.410">
    <property type="entry name" value="von Willebrand factor, type A domain"/>
    <property type="match status" value="1"/>
</dbReference>
<feature type="domain" description="DUF7151" evidence="1">
    <location>
        <begin position="124"/>
        <end position="157"/>
    </location>
</feature>
<reference evidence="3" key="1">
    <citation type="submission" date="2019-07" db="EMBL/GenBank/DDBJ databases">
        <title>Complete Genome Sequences of Vibrion rotiferianus strain AM7.</title>
        <authorList>
            <person name="Miyazaki K."/>
            <person name="Wiseschart A."/>
            <person name="Pootanakit K."/>
            <person name="Ishimori K."/>
            <person name="Kitahara K."/>
        </authorList>
    </citation>
    <scope>NUCLEOTIDE SEQUENCE [LARGE SCALE GENOMIC DNA]</scope>
    <source>
        <strain evidence="3">AM7</strain>
    </source>
</reference>
<name>A0A510I4Y4_9VIBR</name>
<accession>A0A510I4Y4</accession>
<feature type="domain" description="DUF7151" evidence="1">
    <location>
        <begin position="48"/>
        <end position="94"/>
    </location>
</feature>
<dbReference type="InterPro" id="IPR036465">
    <property type="entry name" value="vWFA_dom_sf"/>
</dbReference>
<dbReference type="SUPFAM" id="SSF53300">
    <property type="entry name" value="vWA-like"/>
    <property type="match status" value="1"/>
</dbReference>
<proteinExistence type="predicted"/>
<gene>
    <name evidence="2" type="ORF">VroAM7_01490</name>
</gene>
<evidence type="ECO:0000313" key="3">
    <source>
        <dbReference type="Proteomes" id="UP000315115"/>
    </source>
</evidence>
<protein>
    <recommendedName>
        <fullName evidence="1">DUF7151 domain-containing protein</fullName>
    </recommendedName>
</protein>
<dbReference type="InterPro" id="IPR055575">
    <property type="entry name" value="DUF7151"/>
</dbReference>
<sequence length="736" mass="77508">MDMVMNIKNQLSKKTIIATSVASVLLAGCGGGGDSSSSNSNQPEPQKNALVKSLSLSAGSSECSNGGLKVIAGYDDDNNGVLDDNEFVSNQIICHDGTGTTQDEGHEIFQQALVSIALIAKTDTRCDAGGQQVNIGIDKNSNSILDTNEIETSEVLCSIGGDFAPSAVINSITASPAVVAVGANTRLTATISNISPSDKITWKDAAGNTLETNANTPEQLEVTVGNTVGQEVFNLTVETTNDNGQTVTQNKEIIVTVAEAPSPTQSVVLDSKQVFLPDGFTTSALTGDVTGTIIYAKAISGSGGENALPTPNNTELAGFVAERASMQAGQSSEEILTSSVSAFASQVPGSVTQTSQTILSNGDINATYKLSLYSGKKLTELLDTLVNQVAVNKIGGVASSLVPAASETAQLEYQLDITVSYDPITDTAIITSTLVQSDKVSLYSDLIVSTTSESIQASKSATLTLHNDSFTAVDQTSSKADFLFVIDNSGSMAGEQQEISDLTQAFTDTISKAGVDFMVGTITTDSDVLRGQGFTNDITQIASDFKPGIYGSSRERGIYYSEKALSPGGTVELAGYPRPGASLSVVIMSDERSQYQRYSSDPAFDPKKNLFVDNGYRVYAIVTPSHASKSQYDDLAISTLGRTLNIQVTSEYHSFIKGMALDAGATSAGYKLTKAETKHILSSSINVLVNNQPIDRQTADGWQYYPLAESIVFTGSAIPNKGDNITVAYQYVEDVK</sequence>
<evidence type="ECO:0000259" key="1">
    <source>
        <dbReference type="Pfam" id="PF23657"/>
    </source>
</evidence>